<dbReference type="eggNOG" id="ENOG502ZAQR">
    <property type="taxonomic scope" value="Bacteria"/>
</dbReference>
<keyword evidence="1" id="KW-1133">Transmembrane helix</keyword>
<feature type="transmembrane region" description="Helical" evidence="1">
    <location>
        <begin position="256"/>
        <end position="278"/>
    </location>
</feature>
<dbReference type="AlphaFoldDB" id="F4KVP5"/>
<organism evidence="2 3">
    <name type="scientific">Haliscomenobacter hydrossis (strain ATCC 27775 / DSM 1100 / LMG 10767 / O)</name>
    <dbReference type="NCBI Taxonomy" id="760192"/>
    <lineage>
        <taxon>Bacteria</taxon>
        <taxon>Pseudomonadati</taxon>
        <taxon>Bacteroidota</taxon>
        <taxon>Saprospiria</taxon>
        <taxon>Saprospirales</taxon>
        <taxon>Haliscomenobacteraceae</taxon>
        <taxon>Haliscomenobacter</taxon>
    </lineage>
</organism>
<keyword evidence="1" id="KW-0812">Transmembrane</keyword>
<dbReference type="Proteomes" id="UP000008461">
    <property type="component" value="Chromosome"/>
</dbReference>
<gene>
    <name evidence="2" type="ordered locus">Halhy_4667</name>
</gene>
<feature type="transmembrane region" description="Helical" evidence="1">
    <location>
        <begin position="160"/>
        <end position="183"/>
    </location>
</feature>
<name>F4KVP5_HALH1</name>
<evidence type="ECO:0000256" key="1">
    <source>
        <dbReference type="SAM" id="Phobius"/>
    </source>
</evidence>
<dbReference type="STRING" id="760192.Halhy_4667"/>
<feature type="transmembrane region" description="Helical" evidence="1">
    <location>
        <begin position="6"/>
        <end position="35"/>
    </location>
</feature>
<reference key="2">
    <citation type="submission" date="2011-04" db="EMBL/GenBank/DDBJ databases">
        <title>Complete sequence of chromosome of Haliscomenobacter hydrossis DSM 1100.</title>
        <authorList>
            <consortium name="US DOE Joint Genome Institute (JGI-PGF)"/>
            <person name="Lucas S."/>
            <person name="Han J."/>
            <person name="Lapidus A."/>
            <person name="Bruce D."/>
            <person name="Goodwin L."/>
            <person name="Pitluck S."/>
            <person name="Peters L."/>
            <person name="Kyrpides N."/>
            <person name="Mavromatis K."/>
            <person name="Ivanova N."/>
            <person name="Ovchinnikova G."/>
            <person name="Pagani I."/>
            <person name="Daligault H."/>
            <person name="Detter J.C."/>
            <person name="Han C."/>
            <person name="Land M."/>
            <person name="Hauser L."/>
            <person name="Markowitz V."/>
            <person name="Cheng J.-F."/>
            <person name="Hugenholtz P."/>
            <person name="Woyke T."/>
            <person name="Wu D."/>
            <person name="Verbarg S."/>
            <person name="Frueling A."/>
            <person name="Brambilla E."/>
            <person name="Klenk H.-P."/>
            <person name="Eisen J.A."/>
        </authorList>
    </citation>
    <scope>NUCLEOTIDE SEQUENCE</scope>
    <source>
        <strain>DSM 1100</strain>
    </source>
</reference>
<accession>F4KVP5</accession>
<keyword evidence="3" id="KW-1185">Reference proteome</keyword>
<dbReference type="RefSeq" id="WP_013767040.1">
    <property type="nucleotide sequence ID" value="NC_015510.1"/>
</dbReference>
<protein>
    <submittedName>
        <fullName evidence="2">Uncharacterized protein</fullName>
    </submittedName>
</protein>
<proteinExistence type="predicted"/>
<keyword evidence="1" id="KW-0472">Membrane</keyword>
<dbReference type="EMBL" id="CP002691">
    <property type="protein sequence ID" value="AEE52502.1"/>
    <property type="molecule type" value="Genomic_DNA"/>
</dbReference>
<dbReference type="KEGG" id="hhy:Halhy_4667"/>
<sequence>MIGLIQVVIGLVFLLLLLSLLVTTIMELISSMLALRGQNLEKAIRNMLASGQEKGELFQGFKDNALYKQLCNYRGDAKQRPPSYISAENFQSILMDIILKGEDAGKLMQRIDELPNEDLKKVLKQLLNDAGYELEVFKAKIRGWFDDVMDRAAGWFKRNIQIMVTFVGLIVAVIFNADTISIYQRLESNPEELKEIVTMAEAYAQKSDIEVQTGGTVEEQWQQVNRLIDDEISQAKSPLGLGWHPEELQSMEPSDWVIKVLGWIVTALAVSLGAPFWFDLLKKLVNIRSAGNQPK</sequence>
<reference evidence="2 3" key="1">
    <citation type="journal article" date="2011" name="Stand. Genomic Sci.">
        <title>Complete genome sequence of Haliscomenobacter hydrossis type strain (O).</title>
        <authorList>
            <consortium name="US DOE Joint Genome Institute (JGI-PGF)"/>
            <person name="Daligault H."/>
            <person name="Lapidus A."/>
            <person name="Zeytun A."/>
            <person name="Nolan M."/>
            <person name="Lucas S."/>
            <person name="Del Rio T.G."/>
            <person name="Tice H."/>
            <person name="Cheng J.F."/>
            <person name="Tapia R."/>
            <person name="Han C."/>
            <person name="Goodwin L."/>
            <person name="Pitluck S."/>
            <person name="Liolios K."/>
            <person name="Pagani I."/>
            <person name="Ivanova N."/>
            <person name="Huntemann M."/>
            <person name="Mavromatis K."/>
            <person name="Mikhailova N."/>
            <person name="Pati A."/>
            <person name="Chen A."/>
            <person name="Palaniappan K."/>
            <person name="Land M."/>
            <person name="Hauser L."/>
            <person name="Brambilla E.M."/>
            <person name="Rohde M."/>
            <person name="Verbarg S."/>
            <person name="Goker M."/>
            <person name="Bristow J."/>
            <person name="Eisen J.A."/>
            <person name="Markowitz V."/>
            <person name="Hugenholtz P."/>
            <person name="Kyrpides N.C."/>
            <person name="Klenk H.P."/>
            <person name="Woyke T."/>
        </authorList>
    </citation>
    <scope>NUCLEOTIDE SEQUENCE [LARGE SCALE GENOMIC DNA]</scope>
    <source>
        <strain evidence="3">ATCC 27775 / DSM 1100 / LMG 10767 / O</strain>
    </source>
</reference>
<dbReference type="HOGENOM" id="CLU_037944_0_0_10"/>
<evidence type="ECO:0000313" key="3">
    <source>
        <dbReference type="Proteomes" id="UP000008461"/>
    </source>
</evidence>
<evidence type="ECO:0000313" key="2">
    <source>
        <dbReference type="EMBL" id="AEE52502.1"/>
    </source>
</evidence>